<evidence type="ECO:0000259" key="2">
    <source>
        <dbReference type="Pfam" id="PF22980"/>
    </source>
</evidence>
<protein>
    <recommendedName>
        <fullName evidence="2">Myb-like DNA-binding domain-containing protein</fullName>
    </recommendedName>
</protein>
<dbReference type="eggNOG" id="ENOG502SFTJ">
    <property type="taxonomic scope" value="Eukaryota"/>
</dbReference>
<feature type="compositionally biased region" description="Low complexity" evidence="1">
    <location>
        <begin position="64"/>
        <end position="82"/>
    </location>
</feature>
<name>R8BYC8_PHAM7</name>
<evidence type="ECO:0000256" key="1">
    <source>
        <dbReference type="SAM" id="MobiDB-lite"/>
    </source>
</evidence>
<dbReference type="InterPro" id="IPR054505">
    <property type="entry name" value="Myb_DNA-bind_8"/>
</dbReference>
<reference evidence="4" key="1">
    <citation type="journal article" date="2013" name="Genome Announc.">
        <title>Draft genome sequence of the ascomycete Phaeoacremonium aleophilum strain UCR-PA7, a causal agent of the esca disease complex in grapevines.</title>
        <authorList>
            <person name="Blanco-Ulate B."/>
            <person name="Rolshausen P."/>
            <person name="Cantu D."/>
        </authorList>
    </citation>
    <scope>NUCLEOTIDE SEQUENCE [LARGE SCALE GENOMIC DNA]</scope>
    <source>
        <strain evidence="4">UCR-PA7</strain>
    </source>
</reference>
<dbReference type="Proteomes" id="UP000014074">
    <property type="component" value="Unassembled WGS sequence"/>
</dbReference>
<keyword evidence="4" id="KW-1185">Reference proteome</keyword>
<dbReference type="HOGENOM" id="CLU_092483_0_0_1"/>
<dbReference type="KEGG" id="tmn:UCRPA7_181"/>
<dbReference type="Pfam" id="PF22980">
    <property type="entry name" value="Myb_DNA-bind_8"/>
    <property type="match status" value="1"/>
</dbReference>
<feature type="region of interest" description="Disordered" evidence="1">
    <location>
        <begin position="54"/>
        <end position="103"/>
    </location>
</feature>
<organism evidence="3 4">
    <name type="scientific">Phaeoacremonium minimum (strain UCR-PA7)</name>
    <name type="common">Esca disease fungus</name>
    <name type="synonym">Togninia minima</name>
    <dbReference type="NCBI Taxonomy" id="1286976"/>
    <lineage>
        <taxon>Eukaryota</taxon>
        <taxon>Fungi</taxon>
        <taxon>Dikarya</taxon>
        <taxon>Ascomycota</taxon>
        <taxon>Pezizomycotina</taxon>
        <taxon>Sordariomycetes</taxon>
        <taxon>Sordariomycetidae</taxon>
        <taxon>Togniniales</taxon>
        <taxon>Togniniaceae</taxon>
        <taxon>Phaeoacremonium</taxon>
    </lineage>
</organism>
<proteinExistence type="predicted"/>
<sequence>MPVYDTESQFKFLIACIKHSSAGKVDFTKVANELRIVSKGAAAKRYERLMKAHGISASGSGRNTATPGPSAPSTPASSVKTASAKKRKTIHSTEDADDEEEVKTEIKAEAIKSETTNGIKTEFEEYLQANGSYPTPSNSESAAAATLVTMAEGARPGEANDDDEVYLICATEKTHDAAAASQVYSYQGFPPLEGHSIIDHSDVAHHAQSAQLAMIPPYEFNADFHQPKVSNAFNPGFDGNWIYPQDPVFYWNDMIGLDVPQNLDHA</sequence>
<dbReference type="EMBL" id="KB932781">
    <property type="protein sequence ID" value="EOO04299.1"/>
    <property type="molecule type" value="Genomic_DNA"/>
</dbReference>
<gene>
    <name evidence="3" type="ORF">UCRPA7_181</name>
</gene>
<feature type="domain" description="Myb-like DNA-binding" evidence="2">
    <location>
        <begin position="7"/>
        <end position="54"/>
    </location>
</feature>
<dbReference type="RefSeq" id="XP_007910970.1">
    <property type="nucleotide sequence ID" value="XM_007912779.1"/>
</dbReference>
<dbReference type="AlphaFoldDB" id="R8BYC8"/>
<evidence type="ECO:0000313" key="4">
    <source>
        <dbReference type="Proteomes" id="UP000014074"/>
    </source>
</evidence>
<accession>R8BYC8</accession>
<dbReference type="GeneID" id="19321997"/>
<evidence type="ECO:0000313" key="3">
    <source>
        <dbReference type="EMBL" id="EOO04299.1"/>
    </source>
</evidence>
<dbReference type="OrthoDB" id="5353914at2759"/>